<dbReference type="OrthoDB" id="9814830at2"/>
<comment type="caution">
    <text evidence="4">The sequence shown here is derived from an EMBL/GenBank/DDBJ whole genome shotgun (WGS) entry which is preliminary data.</text>
</comment>
<dbReference type="Gene3D" id="3.40.225.10">
    <property type="entry name" value="Class II aldolase/adducin N-terminal domain"/>
    <property type="match status" value="1"/>
</dbReference>
<accession>A0A135HRY6</accession>
<dbReference type="STRING" id="1494590.ATN84_17675"/>
<protein>
    <submittedName>
        <fullName evidence="4">Aldolase</fullName>
    </submittedName>
</protein>
<reference evidence="4 5" key="1">
    <citation type="submission" date="2015-11" db="EMBL/GenBank/DDBJ databases">
        <title>Draft genome sequence of Paramesorhizobium deserti A-3-E, a strain highly resistant to diverse beta-lactam antibiotics.</title>
        <authorList>
            <person name="Lv R."/>
            <person name="Yang X."/>
            <person name="Fang N."/>
            <person name="Guo J."/>
            <person name="Luo X."/>
            <person name="Peng F."/>
            <person name="Yang R."/>
            <person name="Cui Y."/>
            <person name="Fang C."/>
            <person name="Song Y."/>
        </authorList>
    </citation>
    <scope>NUCLEOTIDE SEQUENCE [LARGE SCALE GENOMIC DNA]</scope>
    <source>
        <strain evidence="4 5">A-3-E</strain>
    </source>
</reference>
<evidence type="ECO:0000256" key="2">
    <source>
        <dbReference type="ARBA" id="ARBA00023239"/>
    </source>
</evidence>
<dbReference type="PANTHER" id="PTHR22789">
    <property type="entry name" value="FUCULOSE PHOSPHATE ALDOLASE"/>
    <property type="match status" value="1"/>
</dbReference>
<dbReference type="AlphaFoldDB" id="A0A135HRY6"/>
<organism evidence="4 5">
    <name type="scientific">Paramesorhizobium deserti</name>
    <dbReference type="NCBI Taxonomy" id="1494590"/>
    <lineage>
        <taxon>Bacteria</taxon>
        <taxon>Pseudomonadati</taxon>
        <taxon>Pseudomonadota</taxon>
        <taxon>Alphaproteobacteria</taxon>
        <taxon>Hyphomicrobiales</taxon>
        <taxon>Phyllobacteriaceae</taxon>
        <taxon>Paramesorhizobium</taxon>
    </lineage>
</organism>
<evidence type="ECO:0000259" key="3">
    <source>
        <dbReference type="SMART" id="SM01007"/>
    </source>
</evidence>
<keyword evidence="5" id="KW-1185">Reference proteome</keyword>
<dbReference type="Pfam" id="PF00596">
    <property type="entry name" value="Aldolase_II"/>
    <property type="match status" value="1"/>
</dbReference>
<dbReference type="SUPFAM" id="SSF53639">
    <property type="entry name" value="AraD/HMP-PK domain-like"/>
    <property type="match status" value="1"/>
</dbReference>
<keyword evidence="2" id="KW-0456">Lyase</keyword>
<dbReference type="GO" id="GO:0046872">
    <property type="term" value="F:metal ion binding"/>
    <property type="evidence" value="ECO:0007669"/>
    <property type="project" value="UniProtKB-KW"/>
</dbReference>
<dbReference type="PANTHER" id="PTHR22789:SF0">
    <property type="entry name" value="3-OXO-TETRONATE 4-PHOSPHATE DECARBOXYLASE-RELATED"/>
    <property type="match status" value="1"/>
</dbReference>
<dbReference type="InterPro" id="IPR050197">
    <property type="entry name" value="Aldolase_class_II_sugar_metab"/>
</dbReference>
<dbReference type="InterPro" id="IPR036409">
    <property type="entry name" value="Aldolase_II/adducin_N_sf"/>
</dbReference>
<sequence>MARFLQLSARLGQNILRTQGAGGNTSIKHGGVMCVKASGTWLAHALERQIMVPVAVAPLVEALRNGDPRAEKATDFIVEDLNESRLRPSIETSFHAVLPQPVVAHFHCVNSIALAVLERREALIAERMARGAPGLSWRLVPYRRPGTPLAREIDKVAAEKPDVLILCNHGIIIVGETVDEVAARIETVTTALGLPRRRVGPADLPWLEAATAETGYRVAADAETHATALCPVGMKIALAGSLYPDHVIFLGTSIGVLRDGQSIAELLDDFSERRLPAPKMLIASGRGVLVARELTPGGEAMARCLAEVVTRIPADEAICYLDAAQEHELTHWEAEQYRQALDRRAAAQ</sequence>
<evidence type="ECO:0000256" key="1">
    <source>
        <dbReference type="ARBA" id="ARBA00022723"/>
    </source>
</evidence>
<feature type="domain" description="Class II aldolase/adducin N-terminal" evidence="3">
    <location>
        <begin position="3"/>
        <end position="196"/>
    </location>
</feature>
<dbReference type="EMBL" id="LNTU01000037">
    <property type="protein sequence ID" value="KXF75975.1"/>
    <property type="molecule type" value="Genomic_DNA"/>
</dbReference>
<dbReference type="GO" id="GO:0005829">
    <property type="term" value="C:cytosol"/>
    <property type="evidence" value="ECO:0007669"/>
    <property type="project" value="TreeGrafter"/>
</dbReference>
<dbReference type="SMART" id="SM01007">
    <property type="entry name" value="Aldolase_II"/>
    <property type="match status" value="1"/>
</dbReference>
<evidence type="ECO:0000313" key="5">
    <source>
        <dbReference type="Proteomes" id="UP000070107"/>
    </source>
</evidence>
<evidence type="ECO:0000313" key="4">
    <source>
        <dbReference type="EMBL" id="KXF75975.1"/>
    </source>
</evidence>
<dbReference type="GO" id="GO:0019323">
    <property type="term" value="P:pentose catabolic process"/>
    <property type="evidence" value="ECO:0007669"/>
    <property type="project" value="TreeGrafter"/>
</dbReference>
<dbReference type="Proteomes" id="UP000070107">
    <property type="component" value="Unassembled WGS sequence"/>
</dbReference>
<name>A0A135HRY6_9HYPH</name>
<proteinExistence type="predicted"/>
<dbReference type="InterPro" id="IPR001303">
    <property type="entry name" value="Aldolase_II/adducin_N"/>
</dbReference>
<dbReference type="GO" id="GO:0016832">
    <property type="term" value="F:aldehyde-lyase activity"/>
    <property type="evidence" value="ECO:0007669"/>
    <property type="project" value="TreeGrafter"/>
</dbReference>
<keyword evidence="1" id="KW-0479">Metal-binding</keyword>
<gene>
    <name evidence="4" type="ORF">ATN84_17675</name>
</gene>